<reference evidence="2 3" key="1">
    <citation type="journal article" date="2016" name="Front. Microbiol.">
        <title>Genomic Resource of Rice Seed Associated Bacteria.</title>
        <authorList>
            <person name="Midha S."/>
            <person name="Bansal K."/>
            <person name="Sharma S."/>
            <person name="Kumar N."/>
            <person name="Patil P.P."/>
            <person name="Chaudhry V."/>
            <person name="Patil P.B."/>
        </authorList>
    </citation>
    <scope>NUCLEOTIDE SEQUENCE [LARGE SCALE GENOMIC DNA]</scope>
    <source>
        <strain evidence="2 3">NS334</strain>
    </source>
</reference>
<dbReference type="AlphaFoldDB" id="A0A147I104"/>
<dbReference type="PATRIC" id="fig|869719.3.peg.2101"/>
<sequence length="71" mass="7534">MSEFYEGMAEILDVDVSEVGPDLELGEAWDSLAIVSTIALIDEIHDRSVSPDALAQCRTVGQVEALAAAAE</sequence>
<dbReference type="InterPro" id="IPR009081">
    <property type="entry name" value="PP-bd_ACP"/>
</dbReference>
<organism evidence="2 3">
    <name type="scientific">Sphingomonas endophytica</name>
    <dbReference type="NCBI Taxonomy" id="869719"/>
    <lineage>
        <taxon>Bacteria</taxon>
        <taxon>Pseudomonadati</taxon>
        <taxon>Pseudomonadota</taxon>
        <taxon>Alphaproteobacteria</taxon>
        <taxon>Sphingomonadales</taxon>
        <taxon>Sphingomonadaceae</taxon>
        <taxon>Sphingomonas</taxon>
    </lineage>
</organism>
<keyword evidence="3" id="KW-1185">Reference proteome</keyword>
<feature type="domain" description="Carrier" evidence="1">
    <location>
        <begin position="8"/>
        <end position="65"/>
    </location>
</feature>
<dbReference type="Pfam" id="PF00550">
    <property type="entry name" value="PP-binding"/>
    <property type="match status" value="1"/>
</dbReference>
<gene>
    <name evidence="2" type="ORF">NS334_10800</name>
</gene>
<dbReference type="InterPro" id="IPR036736">
    <property type="entry name" value="ACP-like_sf"/>
</dbReference>
<accession>A0A147I104</accession>
<dbReference type="EMBL" id="LDTB01000043">
    <property type="protein sequence ID" value="KTT71170.1"/>
    <property type="molecule type" value="Genomic_DNA"/>
</dbReference>
<name>A0A147I104_9SPHN</name>
<dbReference type="SUPFAM" id="SSF47336">
    <property type="entry name" value="ACP-like"/>
    <property type="match status" value="1"/>
</dbReference>
<dbReference type="OrthoDB" id="7190665at2"/>
<proteinExistence type="predicted"/>
<evidence type="ECO:0000313" key="2">
    <source>
        <dbReference type="EMBL" id="KTT71170.1"/>
    </source>
</evidence>
<comment type="caution">
    <text evidence="2">The sequence shown here is derived from an EMBL/GenBank/DDBJ whole genome shotgun (WGS) entry which is preliminary data.</text>
</comment>
<dbReference type="RefSeq" id="WP_058755967.1">
    <property type="nucleotide sequence ID" value="NZ_LDTB01000043.1"/>
</dbReference>
<protein>
    <submittedName>
        <fullName evidence="2">Acyl carrier protein</fullName>
    </submittedName>
</protein>
<evidence type="ECO:0000259" key="1">
    <source>
        <dbReference type="Pfam" id="PF00550"/>
    </source>
</evidence>
<dbReference type="Gene3D" id="1.10.1200.10">
    <property type="entry name" value="ACP-like"/>
    <property type="match status" value="1"/>
</dbReference>
<evidence type="ECO:0000313" key="3">
    <source>
        <dbReference type="Proteomes" id="UP000074310"/>
    </source>
</evidence>
<dbReference type="Proteomes" id="UP000074310">
    <property type="component" value="Unassembled WGS sequence"/>
</dbReference>